<evidence type="ECO:0000313" key="2">
    <source>
        <dbReference type="EMBL" id="SEV83723.1"/>
    </source>
</evidence>
<accession>A0A1I0M5U7</accession>
<dbReference type="AlphaFoldDB" id="A0A1I0M5U7"/>
<sequence>MSKKAEKWLLIVAVALTVFGVVALYLVGPKQFPNPEQSEYILQLILYPSALIVIRGIWKQTLENKISSKKKGDIL</sequence>
<proteinExistence type="predicted"/>
<protein>
    <submittedName>
        <fullName evidence="2">Uncharacterized protein</fullName>
    </submittedName>
</protein>
<evidence type="ECO:0000256" key="1">
    <source>
        <dbReference type="SAM" id="Phobius"/>
    </source>
</evidence>
<gene>
    <name evidence="2" type="ORF">SAMN05216290_0096</name>
</gene>
<dbReference type="OrthoDB" id="9806346at2"/>
<dbReference type="GeneID" id="99984860"/>
<dbReference type="STRING" id="1267423.SAMN05216290_0096"/>
<keyword evidence="3" id="KW-1185">Reference proteome</keyword>
<evidence type="ECO:0000313" key="3">
    <source>
        <dbReference type="Proteomes" id="UP000199437"/>
    </source>
</evidence>
<reference evidence="3" key="1">
    <citation type="submission" date="2016-10" db="EMBL/GenBank/DDBJ databases">
        <authorList>
            <person name="Varghese N."/>
            <person name="Submissions S."/>
        </authorList>
    </citation>
    <scope>NUCLEOTIDE SEQUENCE [LARGE SCALE GENOMIC DNA]</scope>
    <source>
        <strain evidence="3">CGMCC 1.12402</strain>
    </source>
</reference>
<name>A0A1I0M5U7_9BACT</name>
<feature type="transmembrane region" description="Helical" evidence="1">
    <location>
        <begin position="40"/>
        <end position="58"/>
    </location>
</feature>
<dbReference type="EMBL" id="FOIR01000001">
    <property type="protein sequence ID" value="SEV83723.1"/>
    <property type="molecule type" value="Genomic_DNA"/>
</dbReference>
<feature type="transmembrane region" description="Helical" evidence="1">
    <location>
        <begin position="7"/>
        <end position="28"/>
    </location>
</feature>
<keyword evidence="1" id="KW-1133">Transmembrane helix</keyword>
<keyword evidence="1" id="KW-0472">Membrane</keyword>
<organism evidence="2 3">
    <name type="scientific">Roseivirga pacifica</name>
    <dbReference type="NCBI Taxonomy" id="1267423"/>
    <lineage>
        <taxon>Bacteria</taxon>
        <taxon>Pseudomonadati</taxon>
        <taxon>Bacteroidota</taxon>
        <taxon>Cytophagia</taxon>
        <taxon>Cytophagales</taxon>
        <taxon>Roseivirgaceae</taxon>
        <taxon>Roseivirga</taxon>
    </lineage>
</organism>
<keyword evidence="1" id="KW-0812">Transmembrane</keyword>
<dbReference type="Proteomes" id="UP000199437">
    <property type="component" value="Unassembled WGS sequence"/>
</dbReference>
<dbReference type="RefSeq" id="WP_090256420.1">
    <property type="nucleotide sequence ID" value="NZ_FOIR01000001.1"/>
</dbReference>